<dbReference type="KEGG" id="dmr:Deima_1179"/>
<evidence type="ECO:0000259" key="1">
    <source>
        <dbReference type="Pfam" id="PF01028"/>
    </source>
</evidence>
<proteinExistence type="predicted"/>
<dbReference type="Proteomes" id="UP000008635">
    <property type="component" value="Chromosome"/>
</dbReference>
<reference evidence="3 4" key="1">
    <citation type="journal article" date="2011" name="Stand. Genomic Sci.">
        <title>Complete genome sequence of Deinococcus maricopensis type strain (LB-34).</title>
        <authorList>
            <person name="Pukall R."/>
            <person name="Zeytun A."/>
            <person name="Lucas S."/>
            <person name="Lapidus A."/>
            <person name="Hammon N."/>
            <person name="Deshpande S."/>
            <person name="Nolan M."/>
            <person name="Cheng J.F."/>
            <person name="Pitluck S."/>
            <person name="Liolios K."/>
            <person name="Pagani I."/>
            <person name="Mikhailova N."/>
            <person name="Ivanova N."/>
            <person name="Mavromatis K."/>
            <person name="Pati A."/>
            <person name="Tapia R."/>
            <person name="Han C."/>
            <person name="Goodwin L."/>
            <person name="Chen A."/>
            <person name="Palaniappan K."/>
            <person name="Land M."/>
            <person name="Hauser L."/>
            <person name="Chang Y.J."/>
            <person name="Jeffries C.D."/>
            <person name="Brambilla E.M."/>
            <person name="Rohde M."/>
            <person name="Goker M."/>
            <person name="Detter J.C."/>
            <person name="Woyke T."/>
            <person name="Bristow J."/>
            <person name="Eisen J.A."/>
            <person name="Markowitz V."/>
            <person name="Hugenholtz P."/>
            <person name="Kyrpides N.C."/>
            <person name="Klenk H.P."/>
        </authorList>
    </citation>
    <scope>NUCLEOTIDE SEQUENCE [LARGE SCALE GENOMIC DNA]</scope>
    <source>
        <strain evidence="4">DSM 21211 / LMG 22137 / NRRL B-23946 / LB-34</strain>
    </source>
</reference>
<dbReference type="SUPFAM" id="SSF56349">
    <property type="entry name" value="DNA breaking-rejoining enzymes"/>
    <property type="match status" value="1"/>
</dbReference>
<dbReference type="InterPro" id="IPR049331">
    <property type="entry name" value="Top1B_N_bact"/>
</dbReference>
<dbReference type="PROSITE" id="PS52038">
    <property type="entry name" value="TOPO_IB_2"/>
    <property type="match status" value="1"/>
</dbReference>
<reference evidence="4" key="2">
    <citation type="submission" date="2011-01" db="EMBL/GenBank/DDBJ databases">
        <title>The complete genome of Deinococcus maricopensis DSM 21211.</title>
        <authorList>
            <consortium name="US DOE Joint Genome Institute (JGI-PGF)"/>
            <person name="Lucas S."/>
            <person name="Copeland A."/>
            <person name="Lapidus A."/>
            <person name="Goodwin L."/>
            <person name="Pitluck S."/>
            <person name="Kyrpides N."/>
            <person name="Mavromatis K."/>
            <person name="Pagani I."/>
            <person name="Ivanova N."/>
            <person name="Ovchinnikova G."/>
            <person name="Zeytun A."/>
            <person name="Detter J.C."/>
            <person name="Han C."/>
            <person name="Land M."/>
            <person name="Hauser L."/>
            <person name="Markowitz V."/>
            <person name="Cheng J.-F."/>
            <person name="Hugenholtz P."/>
            <person name="Woyke T."/>
            <person name="Wu D."/>
            <person name="Pukall R."/>
            <person name="Gehrich-Schroeter G."/>
            <person name="Brambilla E."/>
            <person name="Klenk H.-P."/>
            <person name="Eisen J.A."/>
        </authorList>
    </citation>
    <scope>NUCLEOTIDE SEQUENCE [LARGE SCALE GENOMIC DNA]</scope>
    <source>
        <strain evidence="4">DSM 21211 / LMG 22137 / NRRL B-23946 / LB-34</strain>
    </source>
</reference>
<dbReference type="eggNOG" id="COG3569">
    <property type="taxonomic scope" value="Bacteria"/>
</dbReference>
<evidence type="ECO:0000313" key="3">
    <source>
        <dbReference type="EMBL" id="ADV66831.1"/>
    </source>
</evidence>
<dbReference type="InterPro" id="IPR013500">
    <property type="entry name" value="TopoI_cat_euk"/>
</dbReference>
<evidence type="ECO:0000313" key="4">
    <source>
        <dbReference type="Proteomes" id="UP000008635"/>
    </source>
</evidence>
<dbReference type="GO" id="GO:0003677">
    <property type="term" value="F:DNA binding"/>
    <property type="evidence" value="ECO:0007669"/>
    <property type="project" value="InterPro"/>
</dbReference>
<dbReference type="STRING" id="709986.Deima_1179"/>
<gene>
    <name evidence="3" type="ordered locus">Deima_1179</name>
</gene>
<organism evidence="3 4">
    <name type="scientific">Deinococcus maricopensis (strain DSM 21211 / LMG 22137 / NRRL B-23946 / LB-34)</name>
    <dbReference type="NCBI Taxonomy" id="709986"/>
    <lineage>
        <taxon>Bacteria</taxon>
        <taxon>Thermotogati</taxon>
        <taxon>Deinococcota</taxon>
        <taxon>Deinococci</taxon>
        <taxon>Deinococcales</taxon>
        <taxon>Deinococcaceae</taxon>
        <taxon>Deinococcus</taxon>
    </lineage>
</organism>
<dbReference type="Pfam" id="PF21338">
    <property type="entry name" value="Top1B_N_bact"/>
    <property type="match status" value="1"/>
</dbReference>
<dbReference type="InterPro" id="IPR011010">
    <property type="entry name" value="DNA_brk_join_enz"/>
</dbReference>
<accession>E8U6Z2</accession>
<dbReference type="EMBL" id="CP002454">
    <property type="protein sequence ID" value="ADV66831.1"/>
    <property type="molecule type" value="Genomic_DNA"/>
</dbReference>
<keyword evidence="3" id="KW-0413">Isomerase</keyword>
<protein>
    <submittedName>
        <fullName evidence="3">DNA topoisomerase</fullName>
        <ecNumber evidence="3">5.99.1.2</ecNumber>
    </submittedName>
</protein>
<name>E8U6Z2_DEIML</name>
<dbReference type="EC" id="5.99.1.2" evidence="3"/>
<dbReference type="SUPFAM" id="SSF55869">
    <property type="entry name" value="DNA topoisomerase I domain"/>
    <property type="match status" value="1"/>
</dbReference>
<dbReference type="OrthoDB" id="9778962at2"/>
<feature type="domain" description="DNA topoisomerase IB N-terminal" evidence="2">
    <location>
        <begin position="23"/>
        <end position="71"/>
    </location>
</feature>
<dbReference type="Gene3D" id="1.10.132.120">
    <property type="match status" value="1"/>
</dbReference>
<dbReference type="GO" id="GO:0006265">
    <property type="term" value="P:DNA topological change"/>
    <property type="evidence" value="ECO:0007669"/>
    <property type="project" value="InterPro"/>
</dbReference>
<dbReference type="Pfam" id="PF01028">
    <property type="entry name" value="Topoisom_I"/>
    <property type="match status" value="1"/>
</dbReference>
<dbReference type="RefSeq" id="WP_013556336.1">
    <property type="nucleotide sequence ID" value="NC_014958.1"/>
</dbReference>
<dbReference type="Gene3D" id="3.30.66.10">
    <property type="entry name" value="DNA topoisomerase I domain"/>
    <property type="match status" value="1"/>
</dbReference>
<evidence type="ECO:0000259" key="2">
    <source>
        <dbReference type="Pfam" id="PF21338"/>
    </source>
</evidence>
<dbReference type="AlphaFoldDB" id="E8U6Z2"/>
<keyword evidence="4" id="KW-1185">Reference proteome</keyword>
<dbReference type="InterPro" id="IPR035447">
    <property type="entry name" value="DNA_topo_I_N_sf"/>
</dbReference>
<dbReference type="HOGENOM" id="CLU_046978_1_1_0"/>
<dbReference type="Gene3D" id="3.90.15.10">
    <property type="entry name" value="Topoisomerase I, Chain A, domain 3"/>
    <property type="match status" value="1"/>
</dbReference>
<dbReference type="InterPro" id="IPR014711">
    <property type="entry name" value="TopoI_cat_a-hlx-sub_euk"/>
</dbReference>
<sequence length="340" mass="37793">MSASATTLLQDTYLRRAGDHPCRFRYTHPDGTPYTDEAGLARIAKLAIPPGYQDVYVSPDADADLQAFGRDAAGRLQYRYHADFLQARAGRKWARLGRFARALPAFRTATTTDLRRTGLPERKVLAIMTRVLHVARFRVGSEAYARAHRTYGLSTLLKRHVRVDGTTVEFNFKGKHGVQQHRFITDRTVASAVERLLELPGPHLFQAVQADGTPCRIHAPEVNAYLRDVMGPFTAKDFRTWGGTLLAAEYLAELGAPATERDARKGIVECVKAVAEDLGNTPAVVRAHYVCPVIFDRYAEGRVLDDFEPRANRLPTSLEGLTRAEAALARLLASRPRKGE</sequence>
<dbReference type="GO" id="GO:0003917">
    <property type="term" value="F:DNA topoisomerase type I (single strand cut, ATP-independent) activity"/>
    <property type="evidence" value="ECO:0007669"/>
    <property type="project" value="InterPro"/>
</dbReference>
<dbReference type="CDD" id="cd00659">
    <property type="entry name" value="Topo_IB_C"/>
    <property type="match status" value="1"/>
</dbReference>
<feature type="domain" description="DNA topoisomerase I catalytic core eukaryotic-type" evidence="1">
    <location>
        <begin position="87"/>
        <end position="288"/>
    </location>
</feature>